<comment type="subcellular location">
    <subcellularLocation>
        <location evidence="1">Cell outer membrane</location>
    </subcellularLocation>
</comment>
<dbReference type="InterPro" id="IPR003423">
    <property type="entry name" value="OMP_efflux"/>
</dbReference>
<dbReference type="SUPFAM" id="SSF56954">
    <property type="entry name" value="Outer membrane efflux proteins (OEP)"/>
    <property type="match status" value="1"/>
</dbReference>
<sequence length="455" mass="48531">MHTGIRNLRLTAIASVLLLAPVASQAGVLRDLYQLAQDNDQTLLSARYQRDAAKEAKPQAWGALLPQVSAQAGAKQNRFKVLQTGDKASVLYQQLQETYNSESYVLQLSQTLFDWTAFKKVAAADATVAQAEAAYRSAEQKLVLRLVGAYLDVLSAQDALRADLDAQSAFKQQYETQEAKYKSGLAAVTDARNAQASYDSSTATVITDTLALNKAKRALSVIIGRPMDRVAPLREEIALAPPNPASVDSWVAAAQDTNLDLMAARYAAEAARQSVSAAFGAHLPTIAASGVLDREYSTSTFGYDSQNAYVGVNLTWPLFRGGQVSSGVRQAEAGEKKAQADYQQQLQITNQSVRDHYEGVVSGISAVKASANAVNSQQASVVATEVGFKVGARTIIDALNTRQALVGAQKALAQARYSYLINLLQLKGDVGQLSAADIDDLDALLGGGESGGARR</sequence>
<evidence type="ECO:0000256" key="8">
    <source>
        <dbReference type="SAM" id="SignalP"/>
    </source>
</evidence>
<evidence type="ECO:0000256" key="4">
    <source>
        <dbReference type="ARBA" id="ARBA00022452"/>
    </source>
</evidence>
<keyword evidence="10" id="KW-1185">Reference proteome</keyword>
<dbReference type="Gene3D" id="1.20.1600.10">
    <property type="entry name" value="Outer membrane efflux proteins (OEP)"/>
    <property type="match status" value="1"/>
</dbReference>
<dbReference type="InterPro" id="IPR010130">
    <property type="entry name" value="T1SS_OMP_TolC"/>
</dbReference>
<dbReference type="GO" id="GO:0015562">
    <property type="term" value="F:efflux transmembrane transporter activity"/>
    <property type="evidence" value="ECO:0007669"/>
    <property type="project" value="InterPro"/>
</dbReference>
<dbReference type="Pfam" id="PF02321">
    <property type="entry name" value="OEP"/>
    <property type="match status" value="2"/>
</dbReference>
<dbReference type="GO" id="GO:1990281">
    <property type="term" value="C:efflux pump complex"/>
    <property type="evidence" value="ECO:0007669"/>
    <property type="project" value="TreeGrafter"/>
</dbReference>
<comment type="similarity">
    <text evidence="2">Belongs to the outer membrane factor (OMF) (TC 1.B.17) family.</text>
</comment>
<dbReference type="GO" id="GO:0009279">
    <property type="term" value="C:cell outer membrane"/>
    <property type="evidence" value="ECO:0007669"/>
    <property type="project" value="UniProtKB-SubCell"/>
</dbReference>
<dbReference type="STRING" id="489703.SAMN04488038_102255"/>
<protein>
    <submittedName>
        <fullName evidence="9">Outer membrane protein</fullName>
    </submittedName>
</protein>
<evidence type="ECO:0000256" key="7">
    <source>
        <dbReference type="ARBA" id="ARBA00023237"/>
    </source>
</evidence>
<dbReference type="Proteomes" id="UP000199233">
    <property type="component" value="Unassembled WGS sequence"/>
</dbReference>
<evidence type="ECO:0000256" key="1">
    <source>
        <dbReference type="ARBA" id="ARBA00004442"/>
    </source>
</evidence>
<keyword evidence="6" id="KW-0472">Membrane</keyword>
<dbReference type="PANTHER" id="PTHR30026">
    <property type="entry name" value="OUTER MEMBRANE PROTEIN TOLC"/>
    <property type="match status" value="1"/>
</dbReference>
<evidence type="ECO:0000313" key="9">
    <source>
        <dbReference type="EMBL" id="SEP93270.1"/>
    </source>
</evidence>
<feature type="chain" id="PRO_5011588400" evidence="8">
    <location>
        <begin position="27"/>
        <end position="455"/>
    </location>
</feature>
<evidence type="ECO:0000313" key="10">
    <source>
        <dbReference type="Proteomes" id="UP000199233"/>
    </source>
</evidence>
<dbReference type="EMBL" id="FOFS01000002">
    <property type="protein sequence ID" value="SEP93270.1"/>
    <property type="molecule type" value="Genomic_DNA"/>
</dbReference>
<keyword evidence="3" id="KW-0813">Transport</keyword>
<accession>A0A1H9BWF4</accession>
<keyword evidence="4" id="KW-1134">Transmembrane beta strand</keyword>
<dbReference type="InterPro" id="IPR051906">
    <property type="entry name" value="TolC-like"/>
</dbReference>
<dbReference type="PANTHER" id="PTHR30026:SF20">
    <property type="entry name" value="OUTER MEMBRANE PROTEIN TOLC"/>
    <property type="match status" value="1"/>
</dbReference>
<dbReference type="GO" id="GO:0015288">
    <property type="term" value="F:porin activity"/>
    <property type="evidence" value="ECO:0007669"/>
    <property type="project" value="TreeGrafter"/>
</dbReference>
<organism evidence="9 10">
    <name type="scientific">Solimonas aquatica</name>
    <dbReference type="NCBI Taxonomy" id="489703"/>
    <lineage>
        <taxon>Bacteria</taxon>
        <taxon>Pseudomonadati</taxon>
        <taxon>Pseudomonadota</taxon>
        <taxon>Gammaproteobacteria</taxon>
        <taxon>Nevskiales</taxon>
        <taxon>Nevskiaceae</taxon>
        <taxon>Solimonas</taxon>
    </lineage>
</organism>
<keyword evidence="7" id="KW-0998">Cell outer membrane</keyword>
<proteinExistence type="inferred from homology"/>
<evidence type="ECO:0000256" key="6">
    <source>
        <dbReference type="ARBA" id="ARBA00023136"/>
    </source>
</evidence>
<evidence type="ECO:0000256" key="2">
    <source>
        <dbReference type="ARBA" id="ARBA00007613"/>
    </source>
</evidence>
<gene>
    <name evidence="9" type="ORF">SAMN04488038_102255</name>
</gene>
<feature type="signal peptide" evidence="8">
    <location>
        <begin position="1"/>
        <end position="26"/>
    </location>
</feature>
<dbReference type="AlphaFoldDB" id="A0A1H9BWF4"/>
<keyword evidence="8" id="KW-0732">Signal</keyword>
<evidence type="ECO:0000256" key="3">
    <source>
        <dbReference type="ARBA" id="ARBA00022448"/>
    </source>
</evidence>
<keyword evidence="5" id="KW-0812">Transmembrane</keyword>
<dbReference type="NCBIfam" id="TIGR01844">
    <property type="entry name" value="type_I_sec_TolC"/>
    <property type="match status" value="1"/>
</dbReference>
<reference evidence="10" key="1">
    <citation type="submission" date="2016-10" db="EMBL/GenBank/DDBJ databases">
        <authorList>
            <person name="Varghese N."/>
            <person name="Submissions S."/>
        </authorList>
    </citation>
    <scope>NUCLEOTIDE SEQUENCE [LARGE SCALE GENOMIC DNA]</scope>
    <source>
        <strain evidence="10">DSM 25927</strain>
    </source>
</reference>
<evidence type="ECO:0000256" key="5">
    <source>
        <dbReference type="ARBA" id="ARBA00022692"/>
    </source>
</evidence>
<name>A0A1H9BWF4_9GAMM</name>
<dbReference type="RefSeq" id="WP_177188826.1">
    <property type="nucleotide sequence ID" value="NZ_FOFS01000002.1"/>
</dbReference>